<proteinExistence type="inferred from homology"/>
<organism evidence="4 5">
    <name type="scientific">Caldimicrobium thiodismutans</name>
    <dbReference type="NCBI Taxonomy" id="1653476"/>
    <lineage>
        <taxon>Bacteria</taxon>
        <taxon>Pseudomonadati</taxon>
        <taxon>Thermodesulfobacteriota</taxon>
        <taxon>Thermodesulfobacteria</taxon>
        <taxon>Thermodesulfobacteriales</taxon>
        <taxon>Thermodesulfobacteriaceae</taxon>
        <taxon>Caldimicrobium</taxon>
    </lineage>
</organism>
<gene>
    <name evidence="4" type="ORF">THC_1398</name>
</gene>
<dbReference type="KEGG" id="cthi:THC_1398"/>
<name>A0A0U5ANU6_9BACT</name>
<evidence type="ECO:0000256" key="1">
    <source>
        <dbReference type="ARBA" id="ARBA00010529"/>
    </source>
</evidence>
<dbReference type="SUPFAM" id="SSF47729">
    <property type="entry name" value="IHF-like DNA-binding proteins"/>
    <property type="match status" value="1"/>
</dbReference>
<dbReference type="OrthoDB" id="9811567at2"/>
<comment type="similarity">
    <text evidence="1 3">Belongs to the bacterial histone-like protein family.</text>
</comment>
<keyword evidence="5" id="KW-1185">Reference proteome</keyword>
<sequence length="98" mass="11335">MGKLTRKEILRELHERTGLSQRMLSQIVETLLEEMKKAFDLSEEIKISGFGTFIPVYTRPRQGRNLKTGERVAIPSFKKVLFHLSPTLRAELHNEKGK</sequence>
<protein>
    <submittedName>
        <fullName evidence="4">Integration host factor subunit alpha</fullName>
    </submittedName>
</protein>
<evidence type="ECO:0000256" key="2">
    <source>
        <dbReference type="ARBA" id="ARBA00023125"/>
    </source>
</evidence>
<accession>A0A0U5ANU6</accession>
<evidence type="ECO:0000313" key="4">
    <source>
        <dbReference type="EMBL" id="BAU23764.1"/>
    </source>
</evidence>
<dbReference type="EMBL" id="AP014945">
    <property type="protein sequence ID" value="BAU23764.1"/>
    <property type="molecule type" value="Genomic_DNA"/>
</dbReference>
<dbReference type="InterPro" id="IPR010992">
    <property type="entry name" value="IHF-like_DNA-bd_dom_sf"/>
</dbReference>
<evidence type="ECO:0000313" key="5">
    <source>
        <dbReference type="Proteomes" id="UP000068196"/>
    </source>
</evidence>
<dbReference type="GO" id="GO:0005829">
    <property type="term" value="C:cytosol"/>
    <property type="evidence" value="ECO:0007669"/>
    <property type="project" value="TreeGrafter"/>
</dbReference>
<dbReference type="SMART" id="SM00411">
    <property type="entry name" value="BHL"/>
    <property type="match status" value="1"/>
</dbReference>
<reference evidence="4 5" key="1">
    <citation type="journal article" date="2016" name="Int. J. Syst. Evol. Microbiol.">
        <title>Caldimicrobium thiodismutans sp. nov., a sulfur-disproportionating bacterium isolated from a hot spring, and emended description of the genus Caldimicrobium.</title>
        <authorList>
            <person name="Kojima H."/>
            <person name="Umezawa K."/>
            <person name="Fukui M."/>
        </authorList>
    </citation>
    <scope>NUCLEOTIDE SEQUENCE [LARGE SCALE GENOMIC DNA]</scope>
    <source>
        <strain evidence="4 5">TF1</strain>
    </source>
</reference>
<dbReference type="PANTHER" id="PTHR33175">
    <property type="entry name" value="DNA-BINDING PROTEIN HU"/>
    <property type="match status" value="1"/>
</dbReference>
<dbReference type="RefSeq" id="WP_068515269.1">
    <property type="nucleotide sequence ID" value="NZ_AP014945.1"/>
</dbReference>
<dbReference type="GO" id="GO:0003677">
    <property type="term" value="F:DNA binding"/>
    <property type="evidence" value="ECO:0007669"/>
    <property type="project" value="UniProtKB-KW"/>
</dbReference>
<evidence type="ECO:0000256" key="3">
    <source>
        <dbReference type="RuleBase" id="RU003939"/>
    </source>
</evidence>
<dbReference type="STRING" id="1653476.THC_1398"/>
<dbReference type="PANTHER" id="PTHR33175:SF2">
    <property type="entry name" value="INTEGRATION HOST FACTOR SUBUNIT ALPHA"/>
    <property type="match status" value="1"/>
</dbReference>
<dbReference type="Pfam" id="PF00216">
    <property type="entry name" value="Bac_DNA_binding"/>
    <property type="match status" value="1"/>
</dbReference>
<dbReference type="InterPro" id="IPR000119">
    <property type="entry name" value="Hist_DNA-bd"/>
</dbReference>
<dbReference type="Gene3D" id="4.10.520.10">
    <property type="entry name" value="IHF-like DNA-binding proteins"/>
    <property type="match status" value="1"/>
</dbReference>
<dbReference type="Proteomes" id="UP000068196">
    <property type="component" value="Chromosome"/>
</dbReference>
<reference evidence="5" key="2">
    <citation type="journal article" date="2016" name="Int. J. Syst. Evol. Microbiol.">
        <title>Caldimicrobium thiodismutans sp. nov., a sulfur-disproportionating bacterium isolated from a hot spring.</title>
        <authorList>
            <person name="Kojima H."/>
            <person name="Umezawa K."/>
            <person name="Fukui M."/>
        </authorList>
    </citation>
    <scope>NUCLEOTIDE SEQUENCE [LARGE SCALE GENOMIC DNA]</scope>
    <source>
        <strain evidence="5">TF1</strain>
    </source>
</reference>
<dbReference type="GO" id="GO:0030527">
    <property type="term" value="F:structural constituent of chromatin"/>
    <property type="evidence" value="ECO:0007669"/>
    <property type="project" value="InterPro"/>
</dbReference>
<keyword evidence="2" id="KW-0238">DNA-binding</keyword>
<dbReference type="AlphaFoldDB" id="A0A0U5ANU6"/>